<organism evidence="1 2">
    <name type="scientific">Parasponia andersonii</name>
    <name type="common">Sponia andersonii</name>
    <dbReference type="NCBI Taxonomy" id="3476"/>
    <lineage>
        <taxon>Eukaryota</taxon>
        <taxon>Viridiplantae</taxon>
        <taxon>Streptophyta</taxon>
        <taxon>Embryophyta</taxon>
        <taxon>Tracheophyta</taxon>
        <taxon>Spermatophyta</taxon>
        <taxon>Magnoliopsida</taxon>
        <taxon>eudicotyledons</taxon>
        <taxon>Gunneridae</taxon>
        <taxon>Pentapetalae</taxon>
        <taxon>rosids</taxon>
        <taxon>fabids</taxon>
        <taxon>Rosales</taxon>
        <taxon>Cannabaceae</taxon>
        <taxon>Parasponia</taxon>
    </lineage>
</organism>
<protein>
    <submittedName>
        <fullName evidence="1">Uncharacterized protein</fullName>
    </submittedName>
</protein>
<comment type="caution">
    <text evidence="1">The sequence shown here is derived from an EMBL/GenBank/DDBJ whole genome shotgun (WGS) entry which is preliminary data.</text>
</comment>
<dbReference type="EMBL" id="JXTB01000002">
    <property type="protein sequence ID" value="PON79935.1"/>
    <property type="molecule type" value="Genomic_DNA"/>
</dbReference>
<reference evidence="2" key="1">
    <citation type="submission" date="2016-06" db="EMBL/GenBank/DDBJ databases">
        <title>Parallel loss of symbiosis genes in relatives of nitrogen-fixing non-legume Parasponia.</title>
        <authorList>
            <person name="Van Velzen R."/>
            <person name="Holmer R."/>
            <person name="Bu F."/>
            <person name="Rutten L."/>
            <person name="Van Zeijl A."/>
            <person name="Liu W."/>
            <person name="Santuari L."/>
            <person name="Cao Q."/>
            <person name="Sharma T."/>
            <person name="Shen D."/>
            <person name="Roswanjaya Y."/>
            <person name="Wardhani T."/>
            <person name="Kalhor M.S."/>
            <person name="Jansen J."/>
            <person name="Van den Hoogen J."/>
            <person name="Gungor B."/>
            <person name="Hartog M."/>
            <person name="Hontelez J."/>
            <person name="Verver J."/>
            <person name="Yang W.-C."/>
            <person name="Schijlen E."/>
            <person name="Repin R."/>
            <person name="Schilthuizen M."/>
            <person name="Schranz E."/>
            <person name="Heidstra R."/>
            <person name="Miyata K."/>
            <person name="Fedorova E."/>
            <person name="Kohlen W."/>
            <person name="Bisseling T."/>
            <person name="Smit S."/>
            <person name="Geurts R."/>
        </authorList>
    </citation>
    <scope>NUCLEOTIDE SEQUENCE [LARGE SCALE GENOMIC DNA]</scope>
    <source>
        <strain evidence="2">cv. WU1-14</strain>
    </source>
</reference>
<keyword evidence="2" id="KW-1185">Reference proteome</keyword>
<dbReference type="Proteomes" id="UP000237105">
    <property type="component" value="Unassembled WGS sequence"/>
</dbReference>
<sequence length="70" mass="7637">MENVAAMIGDSSIAYSYGSEGRRNIHFSGDRSSPAVSVILDDVAGLKLNWKRSYSDSHGEVVIKRHVLGE</sequence>
<accession>A0A2P5E314</accession>
<evidence type="ECO:0000313" key="2">
    <source>
        <dbReference type="Proteomes" id="UP000237105"/>
    </source>
</evidence>
<evidence type="ECO:0000313" key="1">
    <source>
        <dbReference type="EMBL" id="PON79935.1"/>
    </source>
</evidence>
<dbReference type="OrthoDB" id="10326094at2759"/>
<proteinExistence type="predicted"/>
<dbReference type="AlphaFoldDB" id="A0A2P5E314"/>
<name>A0A2P5E314_PARAD</name>
<gene>
    <name evidence="1" type="ORF">PanWU01x14_003850</name>
</gene>